<dbReference type="Proteomes" id="UP000675284">
    <property type="component" value="Unassembled WGS sequence"/>
</dbReference>
<reference evidence="2" key="1">
    <citation type="submission" date="2021-04" db="EMBL/GenBank/DDBJ databases">
        <title>Isolation and polyphasic classification of algal microorganism.</title>
        <authorList>
            <person name="Wang S."/>
        </authorList>
    </citation>
    <scope>NUCLEOTIDE SEQUENCE</scope>
    <source>
        <strain evidence="2">720a</strain>
    </source>
</reference>
<dbReference type="PROSITE" id="PS51186">
    <property type="entry name" value="GNAT"/>
    <property type="match status" value="1"/>
</dbReference>
<dbReference type="Pfam" id="PF18467">
    <property type="entry name" value="DUF5613"/>
    <property type="match status" value="1"/>
</dbReference>
<dbReference type="GO" id="GO:0016747">
    <property type="term" value="F:acyltransferase activity, transferring groups other than amino-acyl groups"/>
    <property type="evidence" value="ECO:0007669"/>
    <property type="project" value="InterPro"/>
</dbReference>
<dbReference type="InterPro" id="IPR040549">
    <property type="entry name" value="DUF5613"/>
</dbReference>
<accession>A0A941DSS6</accession>
<keyword evidence="2" id="KW-0012">Acyltransferase</keyword>
<dbReference type="CDD" id="cd04301">
    <property type="entry name" value="NAT_SF"/>
    <property type="match status" value="1"/>
</dbReference>
<dbReference type="SUPFAM" id="SSF55729">
    <property type="entry name" value="Acyl-CoA N-acyltransferases (Nat)"/>
    <property type="match status" value="1"/>
</dbReference>
<dbReference type="InterPro" id="IPR016181">
    <property type="entry name" value="Acyl_CoA_acyltransferase"/>
</dbReference>
<dbReference type="EC" id="2.3.1.-" evidence="2"/>
<evidence type="ECO:0000313" key="3">
    <source>
        <dbReference type="Proteomes" id="UP000675284"/>
    </source>
</evidence>
<evidence type="ECO:0000259" key="1">
    <source>
        <dbReference type="PROSITE" id="PS51186"/>
    </source>
</evidence>
<dbReference type="RefSeq" id="WP_026680050.1">
    <property type="nucleotide sequence ID" value="NZ_JAGSOT010000003.1"/>
</dbReference>
<name>A0A941DSS6_9BACI</name>
<dbReference type="Pfam" id="PF00583">
    <property type="entry name" value="Acetyltransf_1"/>
    <property type="match status" value="1"/>
</dbReference>
<proteinExistence type="predicted"/>
<organism evidence="2 3">
    <name type="scientific">Virgibacillus salarius</name>
    <dbReference type="NCBI Taxonomy" id="447199"/>
    <lineage>
        <taxon>Bacteria</taxon>
        <taxon>Bacillati</taxon>
        <taxon>Bacillota</taxon>
        <taxon>Bacilli</taxon>
        <taxon>Bacillales</taxon>
        <taxon>Bacillaceae</taxon>
        <taxon>Virgibacillus</taxon>
    </lineage>
</organism>
<protein>
    <submittedName>
        <fullName evidence="2">GNAT family N-acetyltransferase</fullName>
        <ecNumber evidence="2">2.3.1.-</ecNumber>
    </submittedName>
</protein>
<evidence type="ECO:0000313" key="2">
    <source>
        <dbReference type="EMBL" id="MBR7794727.1"/>
    </source>
</evidence>
<dbReference type="AlphaFoldDB" id="A0A941DSS6"/>
<feature type="domain" description="N-acetyltransferase" evidence="1">
    <location>
        <begin position="116"/>
        <end position="255"/>
    </location>
</feature>
<dbReference type="InterPro" id="IPR000182">
    <property type="entry name" value="GNAT_dom"/>
</dbReference>
<comment type="caution">
    <text evidence="2">The sequence shown here is derived from an EMBL/GenBank/DDBJ whole genome shotgun (WGS) entry which is preliminary data.</text>
</comment>
<keyword evidence="2" id="KW-0808">Transferase</keyword>
<gene>
    <name evidence="2" type="ORF">KCX74_01570</name>
</gene>
<sequence length="255" mass="30630">MRKISFNDIYTESHLVVGTELYSHYHNPEMLIQYDSNYLQFHRMPTLQEFIEAATYLKEFHQKNGQKHVKFYFPENRKPSEELIQFFHHQSFEYGYLELYAIQPEQFPITDNHPDITIRIVSEVNFDDYLQVQYEQDLEFGEEFAKAKPALYRRHFQDETFMQIMSYYQGTAVGSLEVIIKEDTAEIDGLHVHQAFRKKGIAQRLQKFVMDQFPNKTIILVADGEDTPREMYIRQNYRYLGFQYEVQKVDLKKDE</sequence>
<dbReference type="Gene3D" id="3.40.630.30">
    <property type="match status" value="1"/>
</dbReference>
<dbReference type="EMBL" id="JAGSOT010000003">
    <property type="protein sequence ID" value="MBR7794727.1"/>
    <property type="molecule type" value="Genomic_DNA"/>
</dbReference>
<keyword evidence="3" id="KW-1185">Reference proteome</keyword>